<reference evidence="1 2" key="1">
    <citation type="submission" date="2009-11" db="EMBL/GenBank/DDBJ databases">
        <title>Annotation of Allomyces macrogynus ATCC 38327.</title>
        <authorList>
            <consortium name="The Broad Institute Genome Sequencing Platform"/>
            <person name="Russ C."/>
            <person name="Cuomo C."/>
            <person name="Burger G."/>
            <person name="Gray M.W."/>
            <person name="Holland P.W.H."/>
            <person name="King N."/>
            <person name="Lang F.B.F."/>
            <person name="Roger A.J."/>
            <person name="Ruiz-Trillo I."/>
            <person name="Young S.K."/>
            <person name="Zeng Q."/>
            <person name="Gargeya S."/>
            <person name="Fitzgerald M."/>
            <person name="Haas B."/>
            <person name="Abouelleil A."/>
            <person name="Alvarado L."/>
            <person name="Arachchi H.M."/>
            <person name="Berlin A."/>
            <person name="Chapman S.B."/>
            <person name="Gearin G."/>
            <person name="Goldberg J."/>
            <person name="Griggs A."/>
            <person name="Gujja S."/>
            <person name="Hansen M."/>
            <person name="Heiman D."/>
            <person name="Howarth C."/>
            <person name="Larimer J."/>
            <person name="Lui A."/>
            <person name="MacDonald P.J.P."/>
            <person name="McCowen C."/>
            <person name="Montmayeur A."/>
            <person name="Murphy C."/>
            <person name="Neiman D."/>
            <person name="Pearson M."/>
            <person name="Priest M."/>
            <person name="Roberts A."/>
            <person name="Saif S."/>
            <person name="Shea T."/>
            <person name="Sisk P."/>
            <person name="Stolte C."/>
            <person name="Sykes S."/>
            <person name="Wortman J."/>
            <person name="Nusbaum C."/>
            <person name="Birren B."/>
        </authorList>
    </citation>
    <scope>NUCLEOTIDE SEQUENCE [LARGE SCALE GENOMIC DNA]</scope>
    <source>
        <strain evidence="1 2">ATCC 38327</strain>
    </source>
</reference>
<organism evidence="1 2">
    <name type="scientific">Allomyces macrogynus (strain ATCC 38327)</name>
    <name type="common">Allomyces javanicus var. macrogynus</name>
    <dbReference type="NCBI Taxonomy" id="578462"/>
    <lineage>
        <taxon>Eukaryota</taxon>
        <taxon>Fungi</taxon>
        <taxon>Fungi incertae sedis</taxon>
        <taxon>Blastocladiomycota</taxon>
        <taxon>Blastocladiomycetes</taxon>
        <taxon>Blastocladiales</taxon>
        <taxon>Blastocladiaceae</taxon>
        <taxon>Allomyces</taxon>
    </lineage>
</organism>
<dbReference type="Proteomes" id="UP000054350">
    <property type="component" value="Unassembled WGS sequence"/>
</dbReference>
<dbReference type="VEuPathDB" id="FungiDB:AMAG_17628"/>
<name>A0A0L0RV35_ALLM3</name>
<proteinExistence type="predicted"/>
<evidence type="ECO:0000313" key="1">
    <source>
        <dbReference type="EMBL" id="KNE54158.1"/>
    </source>
</evidence>
<accession>A0A0L0RV35</accession>
<dbReference type="AlphaFoldDB" id="A0A0L0RV35"/>
<gene>
    <name evidence="1" type="ORF">AMAG_17628</name>
</gene>
<reference evidence="2" key="2">
    <citation type="submission" date="2009-11" db="EMBL/GenBank/DDBJ databases">
        <title>The Genome Sequence of Allomyces macrogynus strain ATCC 38327.</title>
        <authorList>
            <consortium name="The Broad Institute Genome Sequencing Platform"/>
            <person name="Russ C."/>
            <person name="Cuomo C."/>
            <person name="Shea T."/>
            <person name="Young S.K."/>
            <person name="Zeng Q."/>
            <person name="Koehrsen M."/>
            <person name="Haas B."/>
            <person name="Borodovsky M."/>
            <person name="Guigo R."/>
            <person name="Alvarado L."/>
            <person name="Berlin A."/>
            <person name="Borenstein D."/>
            <person name="Chen Z."/>
            <person name="Engels R."/>
            <person name="Freedman E."/>
            <person name="Gellesch M."/>
            <person name="Goldberg J."/>
            <person name="Griggs A."/>
            <person name="Gujja S."/>
            <person name="Heiman D."/>
            <person name="Hepburn T."/>
            <person name="Howarth C."/>
            <person name="Jen D."/>
            <person name="Larson L."/>
            <person name="Lewis B."/>
            <person name="Mehta T."/>
            <person name="Park D."/>
            <person name="Pearson M."/>
            <person name="Roberts A."/>
            <person name="Saif S."/>
            <person name="Shenoy N."/>
            <person name="Sisk P."/>
            <person name="Stolte C."/>
            <person name="Sykes S."/>
            <person name="Walk T."/>
            <person name="White J."/>
            <person name="Yandava C."/>
            <person name="Burger G."/>
            <person name="Gray M.W."/>
            <person name="Holland P.W.H."/>
            <person name="King N."/>
            <person name="Lang F.B.F."/>
            <person name="Roger A.J."/>
            <person name="Ruiz-Trillo I."/>
            <person name="Lander E."/>
            <person name="Nusbaum C."/>
        </authorList>
    </citation>
    <scope>NUCLEOTIDE SEQUENCE [LARGE SCALE GENOMIC DNA]</scope>
    <source>
        <strain evidence="2">ATCC 38327</strain>
    </source>
</reference>
<evidence type="ECO:0000313" key="2">
    <source>
        <dbReference type="Proteomes" id="UP000054350"/>
    </source>
</evidence>
<dbReference type="EMBL" id="GG745328">
    <property type="protein sequence ID" value="KNE54158.1"/>
    <property type="molecule type" value="Genomic_DNA"/>
</dbReference>
<keyword evidence="2" id="KW-1185">Reference proteome</keyword>
<sequence>MALVNLPDLVVFEHGFLHAKDVPSVLESFASWGRGQVVHMRSLALNVFPPLTEELMESDESDLCWMLGEPWEMACRAASAQLSIVDLKFESFRRGAAWEDIDAMAAFSVLYFLLPCPTRSLTARLVMWCPNFMQCLRTGSSDMDWVYWDVDEDFFEFNPDQVLLVTTIPEGLSGSEPVWTFRASMTHVDLSKCHLTTNDLQYMAEWWHVGLLHLNLAGNRLLTVI</sequence>
<protein>
    <submittedName>
        <fullName evidence="1">Uncharacterized protein</fullName>
    </submittedName>
</protein>